<dbReference type="InterPro" id="IPR016162">
    <property type="entry name" value="Ald_DH_N"/>
</dbReference>
<protein>
    <submittedName>
        <fullName evidence="4">NADP-dependent glyceraldehyde-3-phosphate dehydrogenase</fullName>
        <ecNumber evidence="4">1.2.1.9</ecNumber>
    </submittedName>
</protein>
<evidence type="ECO:0000256" key="2">
    <source>
        <dbReference type="ARBA" id="ARBA00023002"/>
    </source>
</evidence>
<dbReference type="Pfam" id="PF00171">
    <property type="entry name" value="Aldedh"/>
    <property type="match status" value="1"/>
</dbReference>
<dbReference type="Gene3D" id="3.40.309.10">
    <property type="entry name" value="Aldehyde Dehydrogenase, Chain A, domain 2"/>
    <property type="match status" value="1"/>
</dbReference>
<dbReference type="PANTHER" id="PTHR42991:SF1">
    <property type="entry name" value="ALDEHYDE DEHYDROGENASE"/>
    <property type="match status" value="1"/>
</dbReference>
<accession>A0A1J5RIL7</accession>
<sequence length="472" mass="50109">MSFDKLLIDGEWTAGASSFPVCDKFSGATIAEVARASREQVRKAVAAAQRAFKAGPPGPFERYRFLMAAAGELATRRQEFRDTIVAETGFTLADVDNEVNRAIQTLTLSAEEARRLAGEVVPMAGAPAAGRRLGFTLRVPLGVVCAITPFNSPLNTVCHKLGPALAAGNAVILKPAGATPLTSGLLCEVLLRAGVPRGFLSLVHGKGAEIGEWLLAEEAIRFYLFTGSTEVGRTIQRGAGLRRTQMELGSIASTIVCADADLDACLPKIVNACFRKAGQVCTSIQLLHVEESILARFSERFFAAAGKFKAGDPRLAETMVGPMISLADAERVEAWIAEAVAQGAQLAVGGKRQGPVQPPTVLTGVRPGMKVVDREVFGPVVSILPFTRLDEAIDLVNASPYGLATGIFTRNLDHAFGAALKLEVGSVHINETCSSRVDLMPYAGTKDSGFGSEGPKYAVRELSEERLLTISL</sequence>
<dbReference type="SUPFAM" id="SSF53720">
    <property type="entry name" value="ALDH-like"/>
    <property type="match status" value="1"/>
</dbReference>
<dbReference type="AlphaFoldDB" id="A0A1J5RIL7"/>
<dbReference type="EMBL" id="MLJW01000157">
    <property type="protein sequence ID" value="OIQ95960.1"/>
    <property type="molecule type" value="Genomic_DNA"/>
</dbReference>
<dbReference type="InterPro" id="IPR016163">
    <property type="entry name" value="Ald_DH_C"/>
</dbReference>
<dbReference type="PANTHER" id="PTHR42991">
    <property type="entry name" value="ALDEHYDE DEHYDROGENASE"/>
    <property type="match status" value="1"/>
</dbReference>
<dbReference type="EC" id="1.2.1.9" evidence="4"/>
<dbReference type="InterPro" id="IPR016161">
    <property type="entry name" value="Ald_DH/histidinol_DH"/>
</dbReference>
<comment type="similarity">
    <text evidence="1">Belongs to the aldehyde dehydrogenase family.</text>
</comment>
<dbReference type="InterPro" id="IPR051020">
    <property type="entry name" value="ALDH-related_metabolic_enz"/>
</dbReference>
<proteinExistence type="inferred from homology"/>
<dbReference type="GO" id="GO:0008886">
    <property type="term" value="F:glyceraldehyde-3-phosphate dehydrogenase (NADP+) (non-phosphorylating) activity"/>
    <property type="evidence" value="ECO:0007669"/>
    <property type="project" value="UniProtKB-EC"/>
</dbReference>
<feature type="domain" description="Aldehyde dehydrogenase" evidence="3">
    <location>
        <begin position="12"/>
        <end position="464"/>
    </location>
</feature>
<evidence type="ECO:0000313" key="4">
    <source>
        <dbReference type="EMBL" id="OIQ95960.1"/>
    </source>
</evidence>
<name>A0A1J5RIL7_9ZZZZ</name>
<reference evidence="4" key="1">
    <citation type="submission" date="2016-10" db="EMBL/GenBank/DDBJ databases">
        <title>Sequence of Gallionella enrichment culture.</title>
        <authorList>
            <person name="Poehlein A."/>
            <person name="Muehling M."/>
            <person name="Daniel R."/>
        </authorList>
    </citation>
    <scope>NUCLEOTIDE SEQUENCE</scope>
</reference>
<dbReference type="InterPro" id="IPR015590">
    <property type="entry name" value="Aldehyde_DH_dom"/>
</dbReference>
<gene>
    <name evidence="4" type="primary">gapN</name>
    <name evidence="4" type="ORF">GALL_220930</name>
</gene>
<evidence type="ECO:0000259" key="3">
    <source>
        <dbReference type="Pfam" id="PF00171"/>
    </source>
</evidence>
<evidence type="ECO:0000256" key="1">
    <source>
        <dbReference type="ARBA" id="ARBA00009986"/>
    </source>
</evidence>
<organism evidence="4">
    <name type="scientific">mine drainage metagenome</name>
    <dbReference type="NCBI Taxonomy" id="410659"/>
    <lineage>
        <taxon>unclassified sequences</taxon>
        <taxon>metagenomes</taxon>
        <taxon>ecological metagenomes</taxon>
    </lineage>
</organism>
<comment type="caution">
    <text evidence="4">The sequence shown here is derived from an EMBL/GenBank/DDBJ whole genome shotgun (WGS) entry which is preliminary data.</text>
</comment>
<dbReference type="GO" id="GO:0008911">
    <property type="term" value="F:lactaldehyde dehydrogenase (NAD+) activity"/>
    <property type="evidence" value="ECO:0007669"/>
    <property type="project" value="TreeGrafter"/>
</dbReference>
<keyword evidence="2 4" id="KW-0560">Oxidoreductase</keyword>
<dbReference type="Gene3D" id="3.40.605.10">
    <property type="entry name" value="Aldehyde Dehydrogenase, Chain A, domain 1"/>
    <property type="match status" value="1"/>
</dbReference>